<protein>
    <submittedName>
        <fullName evidence="1">Uncharacterized protein</fullName>
    </submittedName>
</protein>
<sequence>MPSMRLDCFAEKAQVKTDSKGTFAIQWMLVRVSFLPLILYRSTLFRNQTSDEGNRRFSRLSLLGSHVAVDPIPMVIIYATAGSAVIPMEVPAGRSSTPSMLTSTSTHHPLLTTSPSAGLPSTCLKEIPAKTVTMCYVSANFLKTREIIQ</sequence>
<accession>A0ABR3MK96</accession>
<organism evidence="1 2">
    <name type="scientific">Cirrhinus molitorella</name>
    <name type="common">mud carp</name>
    <dbReference type="NCBI Taxonomy" id="172907"/>
    <lineage>
        <taxon>Eukaryota</taxon>
        <taxon>Metazoa</taxon>
        <taxon>Chordata</taxon>
        <taxon>Craniata</taxon>
        <taxon>Vertebrata</taxon>
        <taxon>Euteleostomi</taxon>
        <taxon>Actinopterygii</taxon>
        <taxon>Neopterygii</taxon>
        <taxon>Teleostei</taxon>
        <taxon>Ostariophysi</taxon>
        <taxon>Cypriniformes</taxon>
        <taxon>Cyprinidae</taxon>
        <taxon>Labeoninae</taxon>
        <taxon>Labeonini</taxon>
        <taxon>Cirrhinus</taxon>
    </lineage>
</organism>
<keyword evidence="2" id="KW-1185">Reference proteome</keyword>
<dbReference type="EMBL" id="JAYMGO010000012">
    <property type="protein sequence ID" value="KAL1264567.1"/>
    <property type="molecule type" value="Genomic_DNA"/>
</dbReference>
<name>A0ABR3MK96_9TELE</name>
<evidence type="ECO:0000313" key="2">
    <source>
        <dbReference type="Proteomes" id="UP001558613"/>
    </source>
</evidence>
<gene>
    <name evidence="1" type="ORF">QQF64_004922</name>
</gene>
<reference evidence="1 2" key="1">
    <citation type="submission" date="2023-09" db="EMBL/GenBank/DDBJ databases">
        <authorList>
            <person name="Wang M."/>
        </authorList>
    </citation>
    <scope>NUCLEOTIDE SEQUENCE [LARGE SCALE GENOMIC DNA]</scope>
    <source>
        <strain evidence="1">GT-2023</strain>
        <tissue evidence="1">Liver</tissue>
    </source>
</reference>
<proteinExistence type="predicted"/>
<comment type="caution">
    <text evidence="1">The sequence shown here is derived from an EMBL/GenBank/DDBJ whole genome shotgun (WGS) entry which is preliminary data.</text>
</comment>
<evidence type="ECO:0000313" key="1">
    <source>
        <dbReference type="EMBL" id="KAL1264567.1"/>
    </source>
</evidence>
<dbReference type="Proteomes" id="UP001558613">
    <property type="component" value="Unassembled WGS sequence"/>
</dbReference>